<dbReference type="HOGENOM" id="CLU_042590_0_0_1"/>
<feature type="domain" description="3'-5' exonuclease" evidence="4">
    <location>
        <begin position="80"/>
        <end position="204"/>
    </location>
</feature>
<dbReference type="OMA" id="GYPGICK"/>
<gene>
    <name evidence="5" type="ORF">SORBI_3002G007500</name>
</gene>
<dbReference type="eggNOG" id="KOG4373">
    <property type="taxonomic scope" value="Eukaryota"/>
</dbReference>
<evidence type="ECO:0000256" key="3">
    <source>
        <dbReference type="SAM" id="MobiDB-lite"/>
    </source>
</evidence>
<dbReference type="InterPro" id="IPR036397">
    <property type="entry name" value="RNaseH_sf"/>
</dbReference>
<dbReference type="CDD" id="cd06141">
    <property type="entry name" value="WRN_exo"/>
    <property type="match status" value="1"/>
</dbReference>
<dbReference type="EMBL" id="CM000761">
    <property type="protein sequence ID" value="EER95744.2"/>
    <property type="molecule type" value="Genomic_DNA"/>
</dbReference>
<dbReference type="Gramene" id="EER95744">
    <property type="protein sequence ID" value="EER95744"/>
    <property type="gene ID" value="SORBI_3002G007500"/>
</dbReference>
<evidence type="ECO:0000256" key="2">
    <source>
        <dbReference type="ARBA" id="ARBA00022801"/>
    </source>
</evidence>
<organism evidence="5 6">
    <name type="scientific">Sorghum bicolor</name>
    <name type="common">Sorghum</name>
    <name type="synonym">Sorghum vulgare</name>
    <dbReference type="NCBI Taxonomy" id="4558"/>
    <lineage>
        <taxon>Eukaryota</taxon>
        <taxon>Viridiplantae</taxon>
        <taxon>Streptophyta</taxon>
        <taxon>Embryophyta</taxon>
        <taxon>Tracheophyta</taxon>
        <taxon>Spermatophyta</taxon>
        <taxon>Magnoliopsida</taxon>
        <taxon>Liliopsida</taxon>
        <taxon>Poales</taxon>
        <taxon>Poaceae</taxon>
        <taxon>PACMAD clade</taxon>
        <taxon>Panicoideae</taxon>
        <taxon>Andropogonodae</taxon>
        <taxon>Andropogoneae</taxon>
        <taxon>Sorghinae</taxon>
        <taxon>Sorghum</taxon>
    </lineage>
</organism>
<dbReference type="PANTHER" id="PTHR13620:SF57">
    <property type="entry name" value="OS07G0112400 PROTEIN"/>
    <property type="match status" value="1"/>
</dbReference>
<dbReference type="SUPFAM" id="SSF53098">
    <property type="entry name" value="Ribonuclease H-like"/>
    <property type="match status" value="1"/>
</dbReference>
<sequence length="487" mass="53423">MDDAIPVSTRLRRTTPYHDAYTVRVYDERFASLATARPADARRWVATTRWLHRSLFYRGHLIVGLGVQWTPTRAQLRGETPVPATLQLCVGHRCLVFHLARADAVPEALRRFLADPRVTFVGSGAAHDGRMLWDHYGLDVARGMELRAAAGMGNASVEQMADRFLGYPGICKPREVAMSVWHLPRLSLDQVQYASVDAYLAFRLGVVLLCPGAAAPPPPPARAQHQQRAPVVQRVPAIVNPAPPRAPVVVHGAPPAAVRRQAPAPLVVVRAAPPVLFGVPVPAVGGDAVITGSKIVADDSDTESEMESYDDVFRAATRGLPVRAYASDSDYSLDSSDGFEDVRFGAFTDEEDEEDDGSYTGTGSLVADDIVGNEDDDEEDEEGCDEDDDDDDEEDCNVDDLEDEEGYADEDDEEGYNEDDQEEGYNHTSGAGMDGSAEVVIDGCEEEDGALAQDDWYDHEVDYGYDQEVDFGFDQDDEQEFEEFCLL</sequence>
<keyword evidence="1" id="KW-0540">Nuclease</keyword>
<dbReference type="AlphaFoldDB" id="C5X783"/>
<dbReference type="GO" id="GO:0003676">
    <property type="term" value="F:nucleic acid binding"/>
    <property type="evidence" value="ECO:0007669"/>
    <property type="project" value="InterPro"/>
</dbReference>
<feature type="region of interest" description="Disordered" evidence="3">
    <location>
        <begin position="348"/>
        <end position="437"/>
    </location>
</feature>
<dbReference type="GO" id="GO:0005737">
    <property type="term" value="C:cytoplasm"/>
    <property type="evidence" value="ECO:0000318"/>
    <property type="project" value="GO_Central"/>
</dbReference>
<dbReference type="Proteomes" id="UP000000768">
    <property type="component" value="Chromosome 2"/>
</dbReference>
<dbReference type="InterPro" id="IPR012337">
    <property type="entry name" value="RNaseH-like_sf"/>
</dbReference>
<dbReference type="GO" id="GO:0006139">
    <property type="term" value="P:nucleobase-containing compound metabolic process"/>
    <property type="evidence" value="ECO:0007669"/>
    <property type="project" value="InterPro"/>
</dbReference>
<dbReference type="FunCoup" id="C5X783">
    <property type="interactions" value="159"/>
</dbReference>
<dbReference type="PANTHER" id="PTHR13620">
    <property type="entry name" value="3-5 EXONUCLEASE"/>
    <property type="match status" value="1"/>
</dbReference>
<dbReference type="STRING" id="4558.C5X783"/>
<feature type="compositionally biased region" description="Acidic residues" evidence="3">
    <location>
        <begin position="371"/>
        <end position="423"/>
    </location>
</feature>
<evidence type="ECO:0000313" key="5">
    <source>
        <dbReference type="EMBL" id="EER95744.2"/>
    </source>
</evidence>
<keyword evidence="2" id="KW-0378">Hydrolase</keyword>
<dbReference type="InterPro" id="IPR002562">
    <property type="entry name" value="3'-5'_exonuclease_dom"/>
</dbReference>
<evidence type="ECO:0000256" key="1">
    <source>
        <dbReference type="ARBA" id="ARBA00022722"/>
    </source>
</evidence>
<accession>C5X783</accession>
<evidence type="ECO:0000313" key="6">
    <source>
        <dbReference type="Proteomes" id="UP000000768"/>
    </source>
</evidence>
<dbReference type="Pfam" id="PF01612">
    <property type="entry name" value="DNA_pol_A_exo1"/>
    <property type="match status" value="1"/>
</dbReference>
<protein>
    <recommendedName>
        <fullName evidence="4">3'-5' exonuclease domain-containing protein</fullName>
    </recommendedName>
</protein>
<reference evidence="6" key="2">
    <citation type="journal article" date="2018" name="Plant J.">
        <title>The Sorghum bicolor reference genome: improved assembly, gene annotations, a transcriptome atlas, and signatures of genome organization.</title>
        <authorList>
            <person name="McCormick R.F."/>
            <person name="Truong S.K."/>
            <person name="Sreedasyam A."/>
            <person name="Jenkins J."/>
            <person name="Shu S."/>
            <person name="Sims D."/>
            <person name="Kennedy M."/>
            <person name="Amirebrahimi M."/>
            <person name="Weers B.D."/>
            <person name="McKinley B."/>
            <person name="Mattison A."/>
            <person name="Morishige D.T."/>
            <person name="Grimwood J."/>
            <person name="Schmutz J."/>
            <person name="Mullet J.E."/>
        </authorList>
    </citation>
    <scope>NUCLEOTIDE SEQUENCE [LARGE SCALE GENOMIC DNA]</scope>
    <source>
        <strain evidence="6">cv. BTx623</strain>
    </source>
</reference>
<dbReference type="GO" id="GO:0005634">
    <property type="term" value="C:nucleus"/>
    <property type="evidence" value="ECO:0000318"/>
    <property type="project" value="GO_Central"/>
</dbReference>
<dbReference type="GO" id="GO:0008408">
    <property type="term" value="F:3'-5' exonuclease activity"/>
    <property type="evidence" value="ECO:0000318"/>
    <property type="project" value="GO_Central"/>
</dbReference>
<feature type="compositionally biased region" description="Acidic residues" evidence="3">
    <location>
        <begin position="348"/>
        <end position="357"/>
    </location>
</feature>
<evidence type="ECO:0000259" key="4">
    <source>
        <dbReference type="Pfam" id="PF01612"/>
    </source>
</evidence>
<reference evidence="5 6" key="1">
    <citation type="journal article" date="2009" name="Nature">
        <title>The Sorghum bicolor genome and the diversification of grasses.</title>
        <authorList>
            <person name="Paterson A.H."/>
            <person name="Bowers J.E."/>
            <person name="Bruggmann R."/>
            <person name="Dubchak I."/>
            <person name="Grimwood J."/>
            <person name="Gundlach H."/>
            <person name="Haberer G."/>
            <person name="Hellsten U."/>
            <person name="Mitros T."/>
            <person name="Poliakov A."/>
            <person name="Schmutz J."/>
            <person name="Spannagl M."/>
            <person name="Tang H."/>
            <person name="Wang X."/>
            <person name="Wicker T."/>
            <person name="Bharti A.K."/>
            <person name="Chapman J."/>
            <person name="Feltus F.A."/>
            <person name="Gowik U."/>
            <person name="Grigoriev I.V."/>
            <person name="Lyons E."/>
            <person name="Maher C.A."/>
            <person name="Martis M."/>
            <person name="Narechania A."/>
            <person name="Otillar R.P."/>
            <person name="Penning B.W."/>
            <person name="Salamov A.A."/>
            <person name="Wang Y."/>
            <person name="Zhang L."/>
            <person name="Carpita N.C."/>
            <person name="Freeling M."/>
            <person name="Gingle A.R."/>
            <person name="Hash C.T."/>
            <person name="Keller B."/>
            <person name="Klein P."/>
            <person name="Kresovich S."/>
            <person name="McCann M.C."/>
            <person name="Ming R."/>
            <person name="Peterson D.G."/>
            <person name="Mehboob-ur-Rahman"/>
            <person name="Ware D."/>
            <person name="Westhoff P."/>
            <person name="Mayer K.F."/>
            <person name="Messing J."/>
            <person name="Rokhsar D.S."/>
        </authorList>
    </citation>
    <scope>NUCLEOTIDE SEQUENCE [LARGE SCALE GENOMIC DNA]</scope>
    <source>
        <strain evidence="6">cv. BTx623</strain>
    </source>
</reference>
<dbReference type="Gene3D" id="3.30.420.10">
    <property type="entry name" value="Ribonuclease H-like superfamily/Ribonuclease H"/>
    <property type="match status" value="1"/>
</dbReference>
<keyword evidence="6" id="KW-1185">Reference proteome</keyword>
<dbReference type="InParanoid" id="C5X783"/>
<dbReference type="InterPro" id="IPR051132">
    <property type="entry name" value="3-5_Exonuclease_domain"/>
</dbReference>
<name>C5X783_SORBI</name>
<proteinExistence type="predicted"/>